<dbReference type="Pfam" id="PF01693">
    <property type="entry name" value="Cauli_VI"/>
    <property type="match status" value="1"/>
</dbReference>
<reference evidence="2 3" key="1">
    <citation type="submission" date="2024-01" db="EMBL/GenBank/DDBJ databases">
        <authorList>
            <person name="Waweru B."/>
        </authorList>
    </citation>
    <scope>NUCLEOTIDE SEQUENCE [LARGE SCALE GENOMIC DNA]</scope>
</reference>
<evidence type="ECO:0000313" key="3">
    <source>
        <dbReference type="Proteomes" id="UP001314170"/>
    </source>
</evidence>
<dbReference type="SUPFAM" id="SSF55658">
    <property type="entry name" value="L9 N-domain-like"/>
    <property type="match status" value="1"/>
</dbReference>
<dbReference type="InterPro" id="IPR009027">
    <property type="entry name" value="Ribosomal_bL9/RNase_H1_N"/>
</dbReference>
<gene>
    <name evidence="2" type="ORF">DCAF_LOCUS10845</name>
</gene>
<accession>A0AAV1RHY8</accession>
<sequence length="114" mass="13240">MARNKAYVVFRGRALGVYLSREDCEAQMIGFLGALYRGFKNHFEAKESYVRFFYSDHPYGFVAHMSTLQQQVHGTLETYENVIISTKANTICTKVSGKLECKIIIFYFFRDNIE</sequence>
<evidence type="ECO:0000313" key="2">
    <source>
        <dbReference type="EMBL" id="CAK7335842.1"/>
    </source>
</evidence>
<feature type="domain" description="Ribonuclease H1 N-terminal" evidence="1">
    <location>
        <begin position="5"/>
        <end position="47"/>
    </location>
</feature>
<comment type="caution">
    <text evidence="2">The sequence shown here is derived from an EMBL/GenBank/DDBJ whole genome shotgun (WGS) entry which is preliminary data.</text>
</comment>
<proteinExistence type="predicted"/>
<keyword evidence="3" id="KW-1185">Reference proteome</keyword>
<dbReference type="Gene3D" id="3.40.970.10">
    <property type="entry name" value="Ribonuclease H1, N-terminal domain"/>
    <property type="match status" value="1"/>
</dbReference>
<name>A0AAV1RHY8_9ROSI</name>
<dbReference type="AlphaFoldDB" id="A0AAV1RHY8"/>
<dbReference type="InterPro" id="IPR037056">
    <property type="entry name" value="RNase_H1_N_sf"/>
</dbReference>
<dbReference type="EMBL" id="CAWUPB010000994">
    <property type="protein sequence ID" value="CAK7335842.1"/>
    <property type="molecule type" value="Genomic_DNA"/>
</dbReference>
<evidence type="ECO:0000259" key="1">
    <source>
        <dbReference type="Pfam" id="PF01693"/>
    </source>
</evidence>
<dbReference type="InterPro" id="IPR011320">
    <property type="entry name" value="RNase_H1_N"/>
</dbReference>
<organism evidence="2 3">
    <name type="scientific">Dovyalis caffra</name>
    <dbReference type="NCBI Taxonomy" id="77055"/>
    <lineage>
        <taxon>Eukaryota</taxon>
        <taxon>Viridiplantae</taxon>
        <taxon>Streptophyta</taxon>
        <taxon>Embryophyta</taxon>
        <taxon>Tracheophyta</taxon>
        <taxon>Spermatophyta</taxon>
        <taxon>Magnoliopsida</taxon>
        <taxon>eudicotyledons</taxon>
        <taxon>Gunneridae</taxon>
        <taxon>Pentapetalae</taxon>
        <taxon>rosids</taxon>
        <taxon>fabids</taxon>
        <taxon>Malpighiales</taxon>
        <taxon>Salicaceae</taxon>
        <taxon>Flacourtieae</taxon>
        <taxon>Dovyalis</taxon>
    </lineage>
</organism>
<dbReference type="Proteomes" id="UP001314170">
    <property type="component" value="Unassembled WGS sequence"/>
</dbReference>
<protein>
    <recommendedName>
        <fullName evidence="1">Ribonuclease H1 N-terminal domain-containing protein</fullName>
    </recommendedName>
</protein>